<keyword evidence="3" id="KW-1185">Reference proteome</keyword>
<dbReference type="EnsemblPlants" id="KEH29134">
    <property type="protein sequence ID" value="KEH29134"/>
    <property type="gene ID" value="MTR_4g025930"/>
</dbReference>
<reference evidence="2" key="3">
    <citation type="submission" date="2015-04" db="UniProtKB">
        <authorList>
            <consortium name="EnsemblPlants"/>
        </authorList>
    </citation>
    <scope>IDENTIFICATION</scope>
    <source>
        <strain evidence="2">cv. Jemalong A17</strain>
    </source>
</reference>
<dbReference type="EMBL" id="CM001220">
    <property type="protein sequence ID" value="KEH29134.1"/>
    <property type="molecule type" value="Genomic_DNA"/>
</dbReference>
<accession>A0A072UH97</accession>
<protein>
    <submittedName>
        <fullName evidence="1 2">Uncharacterized protein</fullName>
    </submittedName>
</protein>
<dbReference type="HOGENOM" id="CLU_1973808_0_0_1"/>
<sequence>MLRNSYTGNKEGIIKEKSVELDIGNSTYYALLSILSVVGIKSQIGYVIANSVWIVGTGDKINCRTDNWLGTLLVELMQIPGAFHSGLSCSLHMAIVNLQIEVPSFVLDYATGQMMLVCGSALGMDKL</sequence>
<reference evidence="1 3" key="1">
    <citation type="journal article" date="2011" name="Nature">
        <title>The Medicago genome provides insight into the evolution of rhizobial symbioses.</title>
        <authorList>
            <person name="Young N.D."/>
            <person name="Debelle F."/>
            <person name="Oldroyd G.E."/>
            <person name="Geurts R."/>
            <person name="Cannon S.B."/>
            <person name="Udvardi M.K."/>
            <person name="Benedito V.A."/>
            <person name="Mayer K.F."/>
            <person name="Gouzy J."/>
            <person name="Schoof H."/>
            <person name="Van de Peer Y."/>
            <person name="Proost S."/>
            <person name="Cook D.R."/>
            <person name="Meyers B.C."/>
            <person name="Spannagl M."/>
            <person name="Cheung F."/>
            <person name="De Mita S."/>
            <person name="Krishnakumar V."/>
            <person name="Gundlach H."/>
            <person name="Zhou S."/>
            <person name="Mudge J."/>
            <person name="Bharti A.K."/>
            <person name="Murray J.D."/>
            <person name="Naoumkina M.A."/>
            <person name="Rosen B."/>
            <person name="Silverstein K.A."/>
            <person name="Tang H."/>
            <person name="Rombauts S."/>
            <person name="Zhao P.X."/>
            <person name="Zhou P."/>
            <person name="Barbe V."/>
            <person name="Bardou P."/>
            <person name="Bechner M."/>
            <person name="Bellec A."/>
            <person name="Berger A."/>
            <person name="Berges H."/>
            <person name="Bidwell S."/>
            <person name="Bisseling T."/>
            <person name="Choisne N."/>
            <person name="Couloux A."/>
            <person name="Denny R."/>
            <person name="Deshpande S."/>
            <person name="Dai X."/>
            <person name="Doyle J.J."/>
            <person name="Dudez A.M."/>
            <person name="Farmer A.D."/>
            <person name="Fouteau S."/>
            <person name="Franken C."/>
            <person name="Gibelin C."/>
            <person name="Gish J."/>
            <person name="Goldstein S."/>
            <person name="Gonzalez A.J."/>
            <person name="Green P.J."/>
            <person name="Hallab A."/>
            <person name="Hartog M."/>
            <person name="Hua A."/>
            <person name="Humphray S.J."/>
            <person name="Jeong D.H."/>
            <person name="Jing Y."/>
            <person name="Jocker A."/>
            <person name="Kenton S.M."/>
            <person name="Kim D.J."/>
            <person name="Klee K."/>
            <person name="Lai H."/>
            <person name="Lang C."/>
            <person name="Lin S."/>
            <person name="Macmil S.L."/>
            <person name="Magdelenat G."/>
            <person name="Matthews L."/>
            <person name="McCorrison J."/>
            <person name="Monaghan E.L."/>
            <person name="Mun J.H."/>
            <person name="Najar F.Z."/>
            <person name="Nicholson C."/>
            <person name="Noirot C."/>
            <person name="O'Bleness M."/>
            <person name="Paule C.R."/>
            <person name="Poulain J."/>
            <person name="Prion F."/>
            <person name="Qin B."/>
            <person name="Qu C."/>
            <person name="Retzel E.F."/>
            <person name="Riddle C."/>
            <person name="Sallet E."/>
            <person name="Samain S."/>
            <person name="Samson N."/>
            <person name="Sanders I."/>
            <person name="Saurat O."/>
            <person name="Scarpelli C."/>
            <person name="Schiex T."/>
            <person name="Segurens B."/>
            <person name="Severin A.J."/>
            <person name="Sherrier D.J."/>
            <person name="Shi R."/>
            <person name="Sims S."/>
            <person name="Singer S.R."/>
            <person name="Sinharoy S."/>
            <person name="Sterck L."/>
            <person name="Viollet A."/>
            <person name="Wang B.B."/>
            <person name="Wang K."/>
            <person name="Wang M."/>
            <person name="Wang X."/>
            <person name="Warfsmann J."/>
            <person name="Weissenbach J."/>
            <person name="White D.D."/>
            <person name="White J.D."/>
            <person name="Wiley G.B."/>
            <person name="Wincker P."/>
            <person name="Xing Y."/>
            <person name="Yang L."/>
            <person name="Yao Z."/>
            <person name="Ying F."/>
            <person name="Zhai J."/>
            <person name="Zhou L."/>
            <person name="Zuber A."/>
            <person name="Denarie J."/>
            <person name="Dixon R.A."/>
            <person name="May G.D."/>
            <person name="Schwartz D.C."/>
            <person name="Rogers J."/>
            <person name="Quetier F."/>
            <person name="Town C.D."/>
            <person name="Roe B.A."/>
        </authorList>
    </citation>
    <scope>NUCLEOTIDE SEQUENCE [LARGE SCALE GENOMIC DNA]</scope>
    <source>
        <strain evidence="1">A17</strain>
        <strain evidence="2 3">cv. Jemalong A17</strain>
    </source>
</reference>
<evidence type="ECO:0000313" key="3">
    <source>
        <dbReference type="Proteomes" id="UP000002051"/>
    </source>
</evidence>
<gene>
    <name evidence="1" type="ordered locus">MTR_4g025930</name>
</gene>
<name>A0A072UH97_MEDTR</name>
<evidence type="ECO:0000313" key="2">
    <source>
        <dbReference type="EnsemblPlants" id="KEH29134"/>
    </source>
</evidence>
<proteinExistence type="predicted"/>
<organism evidence="1 3">
    <name type="scientific">Medicago truncatula</name>
    <name type="common">Barrel medic</name>
    <name type="synonym">Medicago tribuloides</name>
    <dbReference type="NCBI Taxonomy" id="3880"/>
    <lineage>
        <taxon>Eukaryota</taxon>
        <taxon>Viridiplantae</taxon>
        <taxon>Streptophyta</taxon>
        <taxon>Embryophyta</taxon>
        <taxon>Tracheophyta</taxon>
        <taxon>Spermatophyta</taxon>
        <taxon>Magnoliopsida</taxon>
        <taxon>eudicotyledons</taxon>
        <taxon>Gunneridae</taxon>
        <taxon>Pentapetalae</taxon>
        <taxon>rosids</taxon>
        <taxon>fabids</taxon>
        <taxon>Fabales</taxon>
        <taxon>Fabaceae</taxon>
        <taxon>Papilionoideae</taxon>
        <taxon>50 kb inversion clade</taxon>
        <taxon>NPAAA clade</taxon>
        <taxon>Hologalegina</taxon>
        <taxon>IRL clade</taxon>
        <taxon>Trifolieae</taxon>
        <taxon>Medicago</taxon>
    </lineage>
</organism>
<dbReference type="AlphaFoldDB" id="A0A072UH97"/>
<evidence type="ECO:0000313" key="1">
    <source>
        <dbReference type="EMBL" id="KEH29134.1"/>
    </source>
</evidence>
<reference evidence="1 3" key="2">
    <citation type="journal article" date="2014" name="BMC Genomics">
        <title>An improved genome release (version Mt4.0) for the model legume Medicago truncatula.</title>
        <authorList>
            <person name="Tang H."/>
            <person name="Krishnakumar V."/>
            <person name="Bidwell S."/>
            <person name="Rosen B."/>
            <person name="Chan A."/>
            <person name="Zhou S."/>
            <person name="Gentzbittel L."/>
            <person name="Childs K.L."/>
            <person name="Yandell M."/>
            <person name="Gundlach H."/>
            <person name="Mayer K.F."/>
            <person name="Schwartz D.C."/>
            <person name="Town C.D."/>
        </authorList>
    </citation>
    <scope>GENOME REANNOTATION</scope>
    <source>
        <strain evidence="1">A17</strain>
        <strain evidence="2 3">cv. Jemalong A17</strain>
    </source>
</reference>
<dbReference type="Proteomes" id="UP000002051">
    <property type="component" value="Chromosome 4"/>
</dbReference>